<dbReference type="eggNOG" id="COG0049">
    <property type="taxonomic scope" value="Bacteria"/>
</dbReference>
<dbReference type="CDD" id="cd14869">
    <property type="entry name" value="uS7_Bacteria"/>
    <property type="match status" value="1"/>
</dbReference>
<comment type="function">
    <text evidence="6">One of the primary rRNA binding proteins, it binds directly to 16S rRNA where it nucleates assembly of the head domain of the 30S subunit. Is located at the subunit interface close to the decoding center, probably blocks exit of the E-site tRNA.</text>
</comment>
<dbReference type="GO" id="GO:0019843">
    <property type="term" value="F:rRNA binding"/>
    <property type="evidence" value="ECO:0007669"/>
    <property type="project" value="UniProtKB-UniRule"/>
</dbReference>
<keyword evidence="5 6" id="KW-0687">Ribonucleoprotein</keyword>
<accession>A4BT52</accession>
<dbReference type="PROSITE" id="PS00052">
    <property type="entry name" value="RIBOSOMAL_S7"/>
    <property type="match status" value="1"/>
</dbReference>
<evidence type="ECO:0000256" key="1">
    <source>
        <dbReference type="ARBA" id="ARBA00007151"/>
    </source>
</evidence>
<dbReference type="OrthoDB" id="9807653at2"/>
<evidence type="ECO:0000256" key="4">
    <source>
        <dbReference type="ARBA" id="ARBA00022980"/>
    </source>
</evidence>
<keyword evidence="6" id="KW-0820">tRNA-binding</keyword>
<keyword evidence="2 6" id="KW-0699">rRNA-binding</keyword>
<keyword evidence="10" id="KW-1185">Reference proteome</keyword>
<dbReference type="HAMAP" id="MF_00480_B">
    <property type="entry name" value="Ribosomal_uS7_B"/>
    <property type="match status" value="1"/>
</dbReference>
<gene>
    <name evidence="6" type="primary">rpsG</name>
    <name evidence="9" type="ORF">NB231_08117</name>
</gene>
<dbReference type="GO" id="GO:0015935">
    <property type="term" value="C:small ribosomal subunit"/>
    <property type="evidence" value="ECO:0007669"/>
    <property type="project" value="InterPro"/>
</dbReference>
<dbReference type="InterPro" id="IPR023798">
    <property type="entry name" value="Ribosomal_uS7_dom"/>
</dbReference>
<dbReference type="HOGENOM" id="CLU_072226_1_1_6"/>
<dbReference type="GO" id="GO:0003735">
    <property type="term" value="F:structural constituent of ribosome"/>
    <property type="evidence" value="ECO:0007669"/>
    <property type="project" value="InterPro"/>
</dbReference>
<dbReference type="GO" id="GO:0000049">
    <property type="term" value="F:tRNA binding"/>
    <property type="evidence" value="ECO:0007669"/>
    <property type="project" value="UniProtKB-UniRule"/>
</dbReference>
<dbReference type="SUPFAM" id="SSF47973">
    <property type="entry name" value="Ribosomal protein S7"/>
    <property type="match status" value="1"/>
</dbReference>
<organism evidence="9 10">
    <name type="scientific">Nitrococcus mobilis Nb-231</name>
    <dbReference type="NCBI Taxonomy" id="314278"/>
    <lineage>
        <taxon>Bacteria</taxon>
        <taxon>Pseudomonadati</taxon>
        <taxon>Pseudomonadota</taxon>
        <taxon>Gammaproteobacteria</taxon>
        <taxon>Chromatiales</taxon>
        <taxon>Ectothiorhodospiraceae</taxon>
        <taxon>Nitrococcus</taxon>
    </lineage>
</organism>
<keyword evidence="4 6" id="KW-0689">Ribosomal protein</keyword>
<dbReference type="Proteomes" id="UP000003374">
    <property type="component" value="Unassembled WGS sequence"/>
</dbReference>
<dbReference type="Pfam" id="PF00177">
    <property type="entry name" value="Ribosomal_S7"/>
    <property type="match status" value="1"/>
</dbReference>
<sequence>MPRRREVPKRKVLPDPKFGSELLTKFVSMLMRDGKRSVAEKIVYGALDRIKERGVAEPMAVLESALDNVRPVVEVKSRRVGGATYQVPVEVRPQRRTTLAMRWVIDAARKRGETTMQHRLAAELQEAAESRGAAAKKREDTHRMAEANKAFSHFRW</sequence>
<dbReference type="STRING" id="314278.NB231_08117"/>
<name>A4BT52_9GAMM</name>
<evidence type="ECO:0000256" key="6">
    <source>
        <dbReference type="HAMAP-Rule" id="MF_00480"/>
    </source>
</evidence>
<dbReference type="EMBL" id="AAOF01000012">
    <property type="protein sequence ID" value="EAR21120.1"/>
    <property type="molecule type" value="Genomic_DNA"/>
</dbReference>
<evidence type="ECO:0000256" key="3">
    <source>
        <dbReference type="ARBA" id="ARBA00022884"/>
    </source>
</evidence>
<dbReference type="InterPro" id="IPR000235">
    <property type="entry name" value="Ribosomal_uS7"/>
</dbReference>
<evidence type="ECO:0000313" key="9">
    <source>
        <dbReference type="EMBL" id="EAR21120.1"/>
    </source>
</evidence>
<comment type="caution">
    <text evidence="9">The sequence shown here is derived from an EMBL/GenBank/DDBJ whole genome shotgun (WGS) entry which is preliminary data.</text>
</comment>
<feature type="domain" description="Small ribosomal subunit protein uS7" evidence="8">
    <location>
        <begin position="2"/>
        <end position="149"/>
    </location>
</feature>
<dbReference type="RefSeq" id="WP_005001321.1">
    <property type="nucleotide sequence ID" value="NZ_CH672427.1"/>
</dbReference>
<dbReference type="NCBIfam" id="TIGR01029">
    <property type="entry name" value="rpsG_bact"/>
    <property type="match status" value="1"/>
</dbReference>
<evidence type="ECO:0000313" key="10">
    <source>
        <dbReference type="Proteomes" id="UP000003374"/>
    </source>
</evidence>
<evidence type="ECO:0000256" key="2">
    <source>
        <dbReference type="ARBA" id="ARBA00022730"/>
    </source>
</evidence>
<dbReference type="Gene3D" id="1.10.455.10">
    <property type="entry name" value="Ribosomal protein S7 domain"/>
    <property type="match status" value="1"/>
</dbReference>
<dbReference type="InterPro" id="IPR036823">
    <property type="entry name" value="Ribosomal_uS7_dom_sf"/>
</dbReference>
<dbReference type="AlphaFoldDB" id="A4BT52"/>
<dbReference type="GO" id="GO:0006412">
    <property type="term" value="P:translation"/>
    <property type="evidence" value="ECO:0007669"/>
    <property type="project" value="UniProtKB-UniRule"/>
</dbReference>
<dbReference type="PIRSF" id="PIRSF002122">
    <property type="entry name" value="RPS7p_RPS7a_RPS5e_RPS7o"/>
    <property type="match status" value="1"/>
</dbReference>
<comment type="similarity">
    <text evidence="1 6 7">Belongs to the universal ribosomal protein uS7 family.</text>
</comment>
<evidence type="ECO:0000256" key="7">
    <source>
        <dbReference type="RuleBase" id="RU003619"/>
    </source>
</evidence>
<protein>
    <recommendedName>
        <fullName evidence="6">Small ribosomal subunit protein uS7</fullName>
    </recommendedName>
</protein>
<dbReference type="PANTHER" id="PTHR11205">
    <property type="entry name" value="RIBOSOMAL PROTEIN S7"/>
    <property type="match status" value="1"/>
</dbReference>
<evidence type="ECO:0000256" key="5">
    <source>
        <dbReference type="ARBA" id="ARBA00023274"/>
    </source>
</evidence>
<evidence type="ECO:0000259" key="8">
    <source>
        <dbReference type="Pfam" id="PF00177"/>
    </source>
</evidence>
<proteinExistence type="inferred from homology"/>
<dbReference type="InterPro" id="IPR005717">
    <property type="entry name" value="Ribosomal_uS7_bac/org-type"/>
</dbReference>
<dbReference type="FunFam" id="1.10.455.10:FF:000001">
    <property type="entry name" value="30S ribosomal protein S7"/>
    <property type="match status" value="1"/>
</dbReference>
<keyword evidence="3 6" id="KW-0694">RNA-binding</keyword>
<reference evidence="9 10" key="1">
    <citation type="submission" date="2006-02" db="EMBL/GenBank/DDBJ databases">
        <authorList>
            <person name="Waterbury J."/>
            <person name="Ferriera S."/>
            <person name="Johnson J."/>
            <person name="Kravitz S."/>
            <person name="Halpern A."/>
            <person name="Remington K."/>
            <person name="Beeson K."/>
            <person name="Tran B."/>
            <person name="Rogers Y.-H."/>
            <person name="Friedman R."/>
            <person name="Venter J.C."/>
        </authorList>
    </citation>
    <scope>NUCLEOTIDE SEQUENCE [LARGE SCALE GENOMIC DNA]</scope>
    <source>
        <strain evidence="9 10">Nb-231</strain>
    </source>
</reference>
<comment type="subunit">
    <text evidence="6">Part of the 30S ribosomal subunit. Contacts proteins S9 and S11.</text>
</comment>
<dbReference type="InterPro" id="IPR020606">
    <property type="entry name" value="Ribosomal_uS7_CS"/>
</dbReference>